<dbReference type="InterPro" id="IPR052557">
    <property type="entry name" value="CAP/Cytokinesis_protein"/>
</dbReference>
<protein>
    <submittedName>
        <fullName evidence="2">Transglutaminase superfamily protein</fullName>
    </submittedName>
</protein>
<dbReference type="EMBL" id="SNYH01000001">
    <property type="protein sequence ID" value="TDQ30071.1"/>
    <property type="molecule type" value="Genomic_DNA"/>
</dbReference>
<evidence type="ECO:0000313" key="2">
    <source>
        <dbReference type="EMBL" id="TDQ30071.1"/>
    </source>
</evidence>
<dbReference type="InterPro" id="IPR038765">
    <property type="entry name" value="Papain-like_cys_pep_sf"/>
</dbReference>
<dbReference type="SMART" id="SM00460">
    <property type="entry name" value="TGc"/>
    <property type="match status" value="1"/>
</dbReference>
<dbReference type="PANTHER" id="PTHR46333">
    <property type="entry name" value="CYTOKINESIS PROTEIN 3"/>
    <property type="match status" value="1"/>
</dbReference>
<evidence type="ECO:0000313" key="3">
    <source>
        <dbReference type="Proteomes" id="UP000295390"/>
    </source>
</evidence>
<dbReference type="PANTHER" id="PTHR46333:SF2">
    <property type="entry name" value="CYTOKINESIS PROTEIN 3"/>
    <property type="match status" value="1"/>
</dbReference>
<accession>A0A4R6TIW7</accession>
<comment type="caution">
    <text evidence="2">The sequence shown here is derived from an EMBL/GenBank/DDBJ whole genome shotgun (WGS) entry which is preliminary data.</text>
</comment>
<dbReference type="AlphaFoldDB" id="A0A4R6TIW7"/>
<dbReference type="OrthoDB" id="9788327at2"/>
<keyword evidence="3" id="KW-1185">Reference proteome</keyword>
<dbReference type="Pfam" id="PF01841">
    <property type="entry name" value="Transglut_core"/>
    <property type="match status" value="1"/>
</dbReference>
<gene>
    <name evidence="2" type="ORF">DFQ07_0406</name>
</gene>
<name>A0A4R6TIW7_9FLAO</name>
<dbReference type="GO" id="GO:0005737">
    <property type="term" value="C:cytoplasm"/>
    <property type="evidence" value="ECO:0007669"/>
    <property type="project" value="TreeGrafter"/>
</dbReference>
<reference evidence="2 3" key="1">
    <citation type="submission" date="2019-03" db="EMBL/GenBank/DDBJ databases">
        <title>Genomic Encyclopedia of Type Strains, Phase III (KMG-III): the genomes of soil and plant-associated and newly described type strains.</title>
        <authorList>
            <person name="Whitman W."/>
        </authorList>
    </citation>
    <scope>NUCLEOTIDE SEQUENCE [LARGE SCALE GENOMIC DNA]</scope>
    <source>
        <strain evidence="2 3">CECT 8283</strain>
    </source>
</reference>
<dbReference type="InterPro" id="IPR002931">
    <property type="entry name" value="Transglutaminase-like"/>
</dbReference>
<proteinExistence type="predicted"/>
<dbReference type="RefSeq" id="WP_133534594.1">
    <property type="nucleotide sequence ID" value="NZ_SNYH01000001.1"/>
</dbReference>
<dbReference type="Proteomes" id="UP000295390">
    <property type="component" value="Unassembled WGS sequence"/>
</dbReference>
<organism evidence="2 3">
    <name type="scientific">Tenacibaculum caenipelagi</name>
    <dbReference type="NCBI Taxonomy" id="1325435"/>
    <lineage>
        <taxon>Bacteria</taxon>
        <taxon>Pseudomonadati</taxon>
        <taxon>Bacteroidota</taxon>
        <taxon>Flavobacteriia</taxon>
        <taxon>Flavobacteriales</taxon>
        <taxon>Flavobacteriaceae</taxon>
        <taxon>Tenacibaculum</taxon>
    </lineage>
</organism>
<evidence type="ECO:0000259" key="1">
    <source>
        <dbReference type="SMART" id="SM00460"/>
    </source>
</evidence>
<sequence length="316" mass="37149">MKQLFFFLFLWNWAIYAQDFSLVKEKTANYPKLITVENLAKRIATDFDSKDQQVKAAFYWLTHNIRYDLNGYYNPKQKRISFRYRNEQERQEKLQAIKDEIVNETLLTRKALCEGYAQTLAKVFSILQIENEVIKGYVRNSSNDISNPRKNSNHAWNAVKLNNKWIYIDATWAAGIVNNGRWQPLFNKYYYNFSKANNFKTHYPESTLWQLKIGRMNKDDFYNQPIYKSNFLQSNLQLISPKKGVLDGNTPIKIRIKNLQPNQTVFLGYSGYRYAVKPDSVSTENNITTIVTTPPENSKQAFLIIDKEVMIELLIQ</sequence>
<dbReference type="Gene3D" id="3.10.620.30">
    <property type="match status" value="1"/>
</dbReference>
<feature type="domain" description="Transglutaminase-like" evidence="1">
    <location>
        <begin position="105"/>
        <end position="172"/>
    </location>
</feature>
<dbReference type="SUPFAM" id="SSF54001">
    <property type="entry name" value="Cysteine proteinases"/>
    <property type="match status" value="1"/>
</dbReference>